<evidence type="ECO:0000256" key="5">
    <source>
        <dbReference type="ARBA" id="ARBA00022729"/>
    </source>
</evidence>
<sequence>MKSKKNPAAFLVLSLTAILLSACQASQPGQQSDGFFNTYLVQPFASAIHMVAELFNGNFGLSIILITLIIRLALMPLMLKQYKRQQDMKGKMDLMKPEMDKIQAQLKKTKDQKEQQKLQQEMFALYRKHGVNPLNMGCLPILIQMPILMGFYYAIRSSHEIAAHSFLWFNLGQPDLLITAAAGIVYYLQFKVTQANMPVQQQNQMKFMGLLSPVMIVVFSFSAPAALPLYWTVGGTFLILQTLIGRRLYQTAPAAKEAEISK</sequence>
<dbReference type="AlphaFoldDB" id="A0A5D4RB11"/>
<dbReference type="PROSITE" id="PS51257">
    <property type="entry name" value="PROKAR_LIPOPROTEIN"/>
    <property type="match status" value="1"/>
</dbReference>
<dbReference type="EMBL" id="VTER01000006">
    <property type="protein sequence ID" value="TYS47850.1"/>
    <property type="molecule type" value="Genomic_DNA"/>
</dbReference>
<keyword evidence="11 12" id="KW-0449">Lipoprotein</keyword>
<dbReference type="GO" id="GO:0032977">
    <property type="term" value="F:membrane insertase activity"/>
    <property type="evidence" value="ECO:0007669"/>
    <property type="project" value="InterPro"/>
</dbReference>
<evidence type="ECO:0000256" key="3">
    <source>
        <dbReference type="ARBA" id="ARBA00022475"/>
    </source>
</evidence>
<evidence type="ECO:0000259" key="14">
    <source>
        <dbReference type="Pfam" id="PF02096"/>
    </source>
</evidence>
<feature type="transmembrane region" description="Helical" evidence="12">
    <location>
        <begin position="209"/>
        <end position="231"/>
    </location>
</feature>
<dbReference type="InterPro" id="IPR028055">
    <property type="entry name" value="YidC/Oxa/ALB_C"/>
</dbReference>
<keyword evidence="2 12" id="KW-0813">Transport</keyword>
<keyword evidence="7 12" id="KW-1133">Transmembrane helix</keyword>
<comment type="similarity">
    <text evidence="12">Belongs to the OXA1/ALB3/YidC family. Type 2 subfamily.</text>
</comment>
<evidence type="ECO:0000313" key="15">
    <source>
        <dbReference type="EMBL" id="TYS47850.1"/>
    </source>
</evidence>
<dbReference type="HAMAP" id="MF_01811">
    <property type="entry name" value="YidC_type2"/>
    <property type="match status" value="1"/>
</dbReference>
<reference evidence="15 16" key="1">
    <citation type="submission" date="2019-08" db="EMBL/GenBank/DDBJ databases">
        <title>Bacillus genomes from the desert of Cuatro Cienegas, Coahuila.</title>
        <authorList>
            <person name="Olmedo-Alvarez G."/>
        </authorList>
    </citation>
    <scope>NUCLEOTIDE SEQUENCE [LARGE SCALE GENOMIC DNA]</scope>
    <source>
        <strain evidence="15 16">CH446_14T</strain>
    </source>
</reference>
<evidence type="ECO:0000256" key="13">
    <source>
        <dbReference type="SAM" id="SignalP"/>
    </source>
</evidence>
<gene>
    <name evidence="12 15" type="primary">yidC</name>
    <name evidence="15" type="ORF">FZD51_13045</name>
</gene>
<accession>A0A5D4RB11</accession>
<dbReference type="PANTHER" id="PTHR12428:SF65">
    <property type="entry name" value="CYTOCHROME C OXIDASE ASSEMBLY PROTEIN COX18, MITOCHONDRIAL"/>
    <property type="match status" value="1"/>
</dbReference>
<dbReference type="InterPro" id="IPR023060">
    <property type="entry name" value="YidC/YidC1/YidC2_Firmicutes"/>
</dbReference>
<dbReference type="RefSeq" id="WP_148975173.1">
    <property type="nucleotide sequence ID" value="NZ_VTER01000006.1"/>
</dbReference>
<keyword evidence="4 12" id="KW-0812">Transmembrane</keyword>
<evidence type="ECO:0000256" key="8">
    <source>
        <dbReference type="ARBA" id="ARBA00023136"/>
    </source>
</evidence>
<feature type="transmembrane region" description="Helical" evidence="12">
    <location>
        <begin position="59"/>
        <end position="79"/>
    </location>
</feature>
<dbReference type="GO" id="GO:0005886">
    <property type="term" value="C:plasma membrane"/>
    <property type="evidence" value="ECO:0007669"/>
    <property type="project" value="UniProtKB-SubCell"/>
</dbReference>
<evidence type="ECO:0000256" key="4">
    <source>
        <dbReference type="ARBA" id="ARBA00022692"/>
    </source>
</evidence>
<protein>
    <recommendedName>
        <fullName evidence="12">Membrane protein insertase YidC</fullName>
    </recommendedName>
    <alternativeName>
        <fullName evidence="12">Foldase YidC</fullName>
    </alternativeName>
    <alternativeName>
        <fullName evidence="12">Membrane integrase YidC</fullName>
    </alternativeName>
    <alternativeName>
        <fullName evidence="12">Membrane protein YidC</fullName>
    </alternativeName>
</protein>
<evidence type="ECO:0000256" key="6">
    <source>
        <dbReference type="ARBA" id="ARBA00022927"/>
    </source>
</evidence>
<feature type="domain" description="Membrane insertase YidC/Oxa/ALB C-terminal" evidence="14">
    <location>
        <begin position="59"/>
        <end position="244"/>
    </location>
</feature>
<keyword evidence="3 12" id="KW-1003">Cell membrane</keyword>
<evidence type="ECO:0000256" key="11">
    <source>
        <dbReference type="ARBA" id="ARBA00023288"/>
    </source>
</evidence>
<evidence type="ECO:0000256" key="12">
    <source>
        <dbReference type="HAMAP-Rule" id="MF_01811"/>
    </source>
</evidence>
<feature type="transmembrane region" description="Helical" evidence="12">
    <location>
        <begin position="134"/>
        <end position="155"/>
    </location>
</feature>
<dbReference type="Proteomes" id="UP000322139">
    <property type="component" value="Unassembled WGS sequence"/>
</dbReference>
<dbReference type="GO" id="GO:0051205">
    <property type="term" value="P:protein insertion into membrane"/>
    <property type="evidence" value="ECO:0007669"/>
    <property type="project" value="TreeGrafter"/>
</dbReference>
<comment type="subcellular location">
    <subcellularLocation>
        <location evidence="1 12">Cell membrane</location>
        <topology evidence="1 12">Multi-pass membrane protein</topology>
    </subcellularLocation>
</comment>
<proteinExistence type="inferred from homology"/>
<keyword evidence="6 12" id="KW-0653">Protein transport</keyword>
<dbReference type="GO" id="GO:0015031">
    <property type="term" value="P:protein transport"/>
    <property type="evidence" value="ECO:0007669"/>
    <property type="project" value="UniProtKB-KW"/>
</dbReference>
<keyword evidence="8 12" id="KW-0472">Membrane</keyword>
<feature type="signal peptide" evidence="13">
    <location>
        <begin position="1"/>
        <end position="25"/>
    </location>
</feature>
<evidence type="ECO:0000256" key="7">
    <source>
        <dbReference type="ARBA" id="ARBA00022989"/>
    </source>
</evidence>
<dbReference type="NCBIfam" id="TIGR03592">
    <property type="entry name" value="yidC_oxa1_cterm"/>
    <property type="match status" value="1"/>
</dbReference>
<feature type="transmembrane region" description="Helical" evidence="12">
    <location>
        <begin position="167"/>
        <end position="188"/>
    </location>
</feature>
<evidence type="ECO:0000256" key="9">
    <source>
        <dbReference type="ARBA" id="ARBA00023139"/>
    </source>
</evidence>
<evidence type="ECO:0000313" key="16">
    <source>
        <dbReference type="Proteomes" id="UP000322139"/>
    </source>
</evidence>
<comment type="function">
    <text evidence="12">Required for the insertion and/or proper folding and/or complex formation of integral membrane proteins into the membrane. Involved in integration of membrane proteins that insert both dependently and independently of the Sec translocase complex, as well as at least some lipoproteins.</text>
</comment>
<evidence type="ECO:0000256" key="10">
    <source>
        <dbReference type="ARBA" id="ARBA00023186"/>
    </source>
</evidence>
<feature type="chain" id="PRO_5023099731" description="Membrane protein insertase YidC" evidence="13">
    <location>
        <begin position="26"/>
        <end position="262"/>
    </location>
</feature>
<dbReference type="PANTHER" id="PTHR12428">
    <property type="entry name" value="OXA1"/>
    <property type="match status" value="1"/>
</dbReference>
<name>A0A5D4RB11_9BACI</name>
<dbReference type="InterPro" id="IPR047196">
    <property type="entry name" value="YidC_ALB_C"/>
</dbReference>
<keyword evidence="10 12" id="KW-0143">Chaperone</keyword>
<keyword evidence="5 12" id="KW-0732">Signal</keyword>
<dbReference type="PRINTS" id="PR00701">
    <property type="entry name" value="60KDINNERMP"/>
</dbReference>
<dbReference type="InterPro" id="IPR001708">
    <property type="entry name" value="YidC/ALB3/OXA1/COX18"/>
</dbReference>
<dbReference type="Pfam" id="PF02096">
    <property type="entry name" value="60KD_IMP"/>
    <property type="match status" value="1"/>
</dbReference>
<keyword evidence="9" id="KW-0564">Palmitate</keyword>
<organism evidence="15 16">
    <name type="scientific">Bacillus infantis</name>
    <dbReference type="NCBI Taxonomy" id="324767"/>
    <lineage>
        <taxon>Bacteria</taxon>
        <taxon>Bacillati</taxon>
        <taxon>Bacillota</taxon>
        <taxon>Bacilli</taxon>
        <taxon>Bacillales</taxon>
        <taxon>Bacillaceae</taxon>
        <taxon>Bacillus</taxon>
    </lineage>
</organism>
<evidence type="ECO:0000256" key="1">
    <source>
        <dbReference type="ARBA" id="ARBA00004651"/>
    </source>
</evidence>
<dbReference type="CDD" id="cd20070">
    <property type="entry name" value="5TM_YidC_Alb3"/>
    <property type="match status" value="1"/>
</dbReference>
<comment type="caution">
    <text evidence="15">The sequence shown here is derived from an EMBL/GenBank/DDBJ whole genome shotgun (WGS) entry which is preliminary data.</text>
</comment>
<evidence type="ECO:0000256" key="2">
    <source>
        <dbReference type="ARBA" id="ARBA00022448"/>
    </source>
</evidence>